<feature type="transmembrane region" description="Helical" evidence="6">
    <location>
        <begin position="502"/>
        <end position="521"/>
    </location>
</feature>
<evidence type="ECO:0000313" key="8">
    <source>
        <dbReference type="EMBL" id="KAG2173321.1"/>
    </source>
</evidence>
<keyword evidence="9" id="KW-1185">Reference proteome</keyword>
<evidence type="ECO:0000313" key="9">
    <source>
        <dbReference type="Proteomes" id="UP000654370"/>
    </source>
</evidence>
<dbReference type="Proteomes" id="UP000654370">
    <property type="component" value="Unassembled WGS sequence"/>
</dbReference>
<evidence type="ECO:0000256" key="3">
    <source>
        <dbReference type="ARBA" id="ARBA00022692"/>
    </source>
</evidence>
<comment type="similarity">
    <text evidence="2">Belongs to the major facilitator superfamily. MFSD6 family.</text>
</comment>
<name>A0A8H7PG35_MORIS</name>
<dbReference type="SUPFAM" id="SSF103473">
    <property type="entry name" value="MFS general substrate transporter"/>
    <property type="match status" value="1"/>
</dbReference>
<keyword evidence="4 6" id="KW-1133">Transmembrane helix</keyword>
<feature type="transmembrane region" description="Helical" evidence="6">
    <location>
        <begin position="408"/>
        <end position="426"/>
    </location>
</feature>
<feature type="transmembrane region" description="Helical" evidence="6">
    <location>
        <begin position="169"/>
        <end position="188"/>
    </location>
</feature>
<comment type="caution">
    <text evidence="8">The sequence shown here is derived from an EMBL/GenBank/DDBJ whole genome shotgun (WGS) entry which is preliminary data.</text>
</comment>
<organism evidence="8 9">
    <name type="scientific">Mortierella isabellina</name>
    <name type="common">Filamentous fungus</name>
    <name type="synonym">Umbelopsis isabellina</name>
    <dbReference type="NCBI Taxonomy" id="91625"/>
    <lineage>
        <taxon>Eukaryota</taxon>
        <taxon>Fungi</taxon>
        <taxon>Fungi incertae sedis</taxon>
        <taxon>Mucoromycota</taxon>
        <taxon>Mucoromycotina</taxon>
        <taxon>Umbelopsidomycetes</taxon>
        <taxon>Umbelopsidales</taxon>
        <taxon>Umbelopsidaceae</taxon>
        <taxon>Umbelopsis</taxon>
    </lineage>
</organism>
<feature type="transmembrane region" description="Helical" evidence="6">
    <location>
        <begin position="69"/>
        <end position="90"/>
    </location>
</feature>
<feature type="transmembrane region" description="Helical" evidence="6">
    <location>
        <begin position="7"/>
        <end position="28"/>
    </location>
</feature>
<evidence type="ECO:0000256" key="5">
    <source>
        <dbReference type="ARBA" id="ARBA00023136"/>
    </source>
</evidence>
<dbReference type="GO" id="GO:0022857">
    <property type="term" value="F:transmembrane transporter activity"/>
    <property type="evidence" value="ECO:0007669"/>
    <property type="project" value="InterPro"/>
</dbReference>
<comment type="subcellular location">
    <subcellularLocation>
        <location evidence="1">Membrane</location>
        <topology evidence="1">Multi-pass membrane protein</topology>
    </subcellularLocation>
</comment>
<gene>
    <name evidence="8" type="ORF">INT43_004695</name>
</gene>
<evidence type="ECO:0000256" key="1">
    <source>
        <dbReference type="ARBA" id="ARBA00004141"/>
    </source>
</evidence>
<keyword evidence="3 6" id="KW-0812">Transmembrane</keyword>
<dbReference type="OrthoDB" id="10029266at2759"/>
<protein>
    <recommendedName>
        <fullName evidence="7">Major facilitator superfamily (MFS) profile domain-containing protein</fullName>
    </recommendedName>
</protein>
<dbReference type="Gene3D" id="1.20.1250.20">
    <property type="entry name" value="MFS general substrate transporter like domains"/>
    <property type="match status" value="2"/>
</dbReference>
<dbReference type="InterPro" id="IPR051717">
    <property type="entry name" value="MFS_MFSD6"/>
</dbReference>
<sequence>MAYLTPKLLLFALHAVLGSVGFYMTLFYRQYFKLSLTTIGVVAAISVFGNALAGPLWTIVIERWPSKHGILLATFMLLGTSSIVALRLALDLLDSQYWLLVSCISAVAYGVFALPCCALADYAVLKILGSNSILYGSQAIYGYLSKIFCFMAVGIVIDHSTEGFDSAFYMWALAAILFVTLCLTTDVAPDDQSAQEFAENSEDHFHPLIKPQIHSYAYHPFEDQLSYISEEGSIHPSLDDLDRRPTGASFVPTYRTFSSTANNTNIHHVLTGFDSLHHTSTAIVRDIHVKASFIIDDLQNQTPSIGLALSHIPAADVVMSGLFPLVNDDNELPPWSIITQIHFVGLCLIMFLSGVSFSLVNTLLPVYLSETLGISATWLAFVRPTGLVTEVLTYWMSKQLLNQMGTSFTIFVGHLGLIARPIVFYFCSDFFHRVKPLAIATECLQGAAYALLWSGAVNYVDILLPVEQRSPMHGILAMCQIGFGNVVGSLLSGIFIDNFGALTMFLIATGCGAASVLSILLTRL</sequence>
<feature type="transmembrane region" description="Helical" evidence="6">
    <location>
        <begin position="140"/>
        <end position="157"/>
    </location>
</feature>
<dbReference type="GO" id="GO:0016020">
    <property type="term" value="C:membrane"/>
    <property type="evidence" value="ECO:0007669"/>
    <property type="project" value="UniProtKB-SubCell"/>
</dbReference>
<dbReference type="InterPro" id="IPR036259">
    <property type="entry name" value="MFS_trans_sf"/>
</dbReference>
<dbReference type="Pfam" id="PF12832">
    <property type="entry name" value="MFS_1_like"/>
    <property type="match status" value="1"/>
</dbReference>
<feature type="domain" description="Major facilitator superfamily (MFS) profile" evidence="7">
    <location>
        <begin position="342"/>
        <end position="524"/>
    </location>
</feature>
<dbReference type="PANTHER" id="PTHR16172">
    <property type="entry name" value="MAJOR FACILITATOR SUPERFAMILY DOMAIN-CONTAINING PROTEIN 6-LIKE"/>
    <property type="match status" value="1"/>
</dbReference>
<feature type="transmembrane region" description="Helical" evidence="6">
    <location>
        <begin position="343"/>
        <end position="364"/>
    </location>
</feature>
<accession>A0A8H7PG35</accession>
<dbReference type="InterPro" id="IPR020846">
    <property type="entry name" value="MFS_dom"/>
</dbReference>
<dbReference type="EMBL" id="JAEPQZ010000015">
    <property type="protein sequence ID" value="KAG2173321.1"/>
    <property type="molecule type" value="Genomic_DNA"/>
</dbReference>
<reference evidence="8" key="1">
    <citation type="submission" date="2020-12" db="EMBL/GenBank/DDBJ databases">
        <title>Metabolic potential, ecology and presence of endohyphal bacteria is reflected in genomic diversity of Mucoromycotina.</title>
        <authorList>
            <person name="Muszewska A."/>
            <person name="Okrasinska A."/>
            <person name="Steczkiewicz K."/>
            <person name="Drgas O."/>
            <person name="Orlowska M."/>
            <person name="Perlinska-Lenart U."/>
            <person name="Aleksandrzak-Piekarczyk T."/>
            <person name="Szatraj K."/>
            <person name="Zielenkiewicz U."/>
            <person name="Pilsyk S."/>
            <person name="Malc E."/>
            <person name="Mieczkowski P."/>
            <person name="Kruszewska J.S."/>
            <person name="Biernat P."/>
            <person name="Pawlowska J."/>
        </authorList>
    </citation>
    <scope>NUCLEOTIDE SEQUENCE</scope>
    <source>
        <strain evidence="8">WA0000067209</strain>
    </source>
</reference>
<dbReference type="InterPro" id="IPR024989">
    <property type="entry name" value="MFS_assoc_dom"/>
</dbReference>
<feature type="transmembrane region" description="Helical" evidence="6">
    <location>
        <begin position="476"/>
        <end position="496"/>
    </location>
</feature>
<evidence type="ECO:0000256" key="2">
    <source>
        <dbReference type="ARBA" id="ARBA00005241"/>
    </source>
</evidence>
<feature type="transmembrane region" description="Helical" evidence="6">
    <location>
        <begin position="376"/>
        <end position="396"/>
    </location>
</feature>
<evidence type="ECO:0000256" key="4">
    <source>
        <dbReference type="ARBA" id="ARBA00022989"/>
    </source>
</evidence>
<feature type="transmembrane region" description="Helical" evidence="6">
    <location>
        <begin position="34"/>
        <end position="57"/>
    </location>
</feature>
<evidence type="ECO:0000259" key="7">
    <source>
        <dbReference type="PROSITE" id="PS50850"/>
    </source>
</evidence>
<dbReference type="AlphaFoldDB" id="A0A8H7PG35"/>
<keyword evidence="5 6" id="KW-0472">Membrane</keyword>
<evidence type="ECO:0000256" key="6">
    <source>
        <dbReference type="SAM" id="Phobius"/>
    </source>
</evidence>
<dbReference type="PANTHER" id="PTHR16172:SF41">
    <property type="entry name" value="MAJOR FACILITATOR SUPERFAMILY DOMAIN-CONTAINING PROTEIN 6-LIKE"/>
    <property type="match status" value="1"/>
</dbReference>
<dbReference type="PROSITE" id="PS50850">
    <property type="entry name" value="MFS"/>
    <property type="match status" value="1"/>
</dbReference>
<proteinExistence type="inferred from homology"/>
<feature type="transmembrane region" description="Helical" evidence="6">
    <location>
        <begin position="96"/>
        <end position="120"/>
    </location>
</feature>